<reference evidence="1" key="1">
    <citation type="submission" date="2020-04" db="EMBL/GenBank/DDBJ databases">
        <authorList>
            <person name="Chiriac C."/>
            <person name="Salcher M."/>
            <person name="Ghai R."/>
            <person name="Kavagutti S V."/>
        </authorList>
    </citation>
    <scope>NUCLEOTIDE SEQUENCE</scope>
</reference>
<organism evidence="1">
    <name type="scientific">uncultured Caudovirales phage</name>
    <dbReference type="NCBI Taxonomy" id="2100421"/>
    <lineage>
        <taxon>Viruses</taxon>
        <taxon>Duplodnaviria</taxon>
        <taxon>Heunggongvirae</taxon>
        <taxon>Uroviricota</taxon>
        <taxon>Caudoviricetes</taxon>
        <taxon>Peduoviridae</taxon>
        <taxon>Maltschvirus</taxon>
        <taxon>Maltschvirus maltsch</taxon>
    </lineage>
</organism>
<name>A0A6J5NZG3_9CAUD</name>
<dbReference type="SUPFAM" id="SSF110849">
    <property type="entry name" value="ParB/Sulfiredoxin"/>
    <property type="match status" value="1"/>
</dbReference>
<dbReference type="EMBL" id="LR796738">
    <property type="protein sequence ID" value="CAB4162305.1"/>
    <property type="molecule type" value="Genomic_DNA"/>
</dbReference>
<dbReference type="Gene3D" id="3.90.1530.10">
    <property type="entry name" value="Conserved hypothetical protein from pyrococcus furiosus pfu- 392566-001, ParB domain"/>
    <property type="match status" value="1"/>
</dbReference>
<accession>A0A6J5NZG3</accession>
<evidence type="ECO:0008006" key="2">
    <source>
        <dbReference type="Google" id="ProtNLM"/>
    </source>
</evidence>
<protein>
    <recommendedName>
        <fullName evidence="2">ParB/Sulfiredoxin</fullName>
    </recommendedName>
</protein>
<gene>
    <name evidence="1" type="ORF">UFOVP783_32</name>
</gene>
<evidence type="ECO:0000313" key="1">
    <source>
        <dbReference type="EMBL" id="CAB4162305.1"/>
    </source>
</evidence>
<dbReference type="InterPro" id="IPR036086">
    <property type="entry name" value="ParB/Sulfiredoxin_sf"/>
</dbReference>
<proteinExistence type="predicted"/>
<sequence length="235" mass="25838">MASAPARKRSKSAAPPELSARLVVERKKLDALAAHPRNPRVHPAPGSKEWGLLKASLAHDYYDPLVWNKRNGMLVAGHLRCKVLADMGIQEADVVVVDYDEPTHIARMLSANKLIGHDDRGAQKALFGELLEMDFPLELTGFTLPELDKFGFGEDTDEPPAGSPAAESPLADASQDSIRYVQLIYTASTYTKFKDMLAKASAKHKAELEAQYGDDWEDAANVVFLLLEQAQQTAR</sequence>